<dbReference type="PANTHER" id="PTHR43790">
    <property type="entry name" value="CARBOHYDRATE TRANSPORT ATP-BINDING PROTEIN MG119-RELATED"/>
    <property type="match status" value="1"/>
</dbReference>
<dbReference type="PANTHER" id="PTHR43790:SF8">
    <property type="entry name" value="SUGAR ABC TRANSPORTER ATP-BINDING PROTEIN"/>
    <property type="match status" value="1"/>
</dbReference>
<organism evidence="4 5">
    <name type="scientific">candidate division KSB3 bacterium</name>
    <dbReference type="NCBI Taxonomy" id="2044937"/>
    <lineage>
        <taxon>Bacteria</taxon>
        <taxon>candidate division KSB3</taxon>
    </lineage>
</organism>
<keyword evidence="1" id="KW-0547">Nucleotide-binding</keyword>
<proteinExistence type="predicted"/>
<dbReference type="InterPro" id="IPR003593">
    <property type="entry name" value="AAA+_ATPase"/>
</dbReference>
<dbReference type="SUPFAM" id="SSF52540">
    <property type="entry name" value="P-loop containing nucleoside triphosphate hydrolases"/>
    <property type="match status" value="1"/>
</dbReference>
<sequence>MEEQSTTPIITIRDVTKNFGGLTAVNHVNLDIFPGEVTAIVGSNGAGKSTLIKMISGFYKPTSGEMYFKDQPLPVGDPFAVNQLGIETIYQDLALAELLDVPDNIFLGREHYKKRFGLRILDKDYMNTESEKILKKLKISVPFLNRPIRFLSGGQRQGVSISRAIYWNADVIIMDEPTAALGIKEKRQVKDLILDLRNRGVTIIVISHEMSDIFEISDKIVVLLQGRCVAVKEKHNTDIDEIARLIITGKSGEPLDNATEVPRTI</sequence>
<evidence type="ECO:0000313" key="5">
    <source>
        <dbReference type="Proteomes" id="UP000649604"/>
    </source>
</evidence>
<dbReference type="InterPro" id="IPR027417">
    <property type="entry name" value="P-loop_NTPase"/>
</dbReference>
<dbReference type="GO" id="GO:0016887">
    <property type="term" value="F:ATP hydrolysis activity"/>
    <property type="evidence" value="ECO:0007669"/>
    <property type="project" value="InterPro"/>
</dbReference>
<dbReference type="AlphaFoldDB" id="A0A9D5K091"/>
<dbReference type="InterPro" id="IPR050107">
    <property type="entry name" value="ABC_carbohydrate_import_ATPase"/>
</dbReference>
<comment type="caution">
    <text evidence="4">The sequence shown here is derived from an EMBL/GenBank/DDBJ whole genome shotgun (WGS) entry which is preliminary data.</text>
</comment>
<dbReference type="CDD" id="cd03216">
    <property type="entry name" value="ABC_Carb_Monos_I"/>
    <property type="match status" value="1"/>
</dbReference>
<evidence type="ECO:0000256" key="1">
    <source>
        <dbReference type="ARBA" id="ARBA00022741"/>
    </source>
</evidence>
<evidence type="ECO:0000256" key="2">
    <source>
        <dbReference type="ARBA" id="ARBA00022840"/>
    </source>
</evidence>
<reference evidence="4" key="1">
    <citation type="submission" date="2019-11" db="EMBL/GenBank/DDBJ databases">
        <title>Microbial mats filling the niche in hypersaline microbial mats.</title>
        <authorList>
            <person name="Wong H.L."/>
            <person name="Macleod F.I."/>
            <person name="White R.A. III"/>
            <person name="Burns B.P."/>
        </authorList>
    </citation>
    <scope>NUCLEOTIDE SEQUENCE</scope>
    <source>
        <strain evidence="4">Rbin_158</strain>
    </source>
</reference>
<gene>
    <name evidence="4" type="ORF">GF339_22710</name>
</gene>
<name>A0A9D5K091_9BACT</name>
<feature type="domain" description="ABC transporter" evidence="3">
    <location>
        <begin position="10"/>
        <end position="250"/>
    </location>
</feature>
<keyword evidence="2 4" id="KW-0067">ATP-binding</keyword>
<dbReference type="Pfam" id="PF00005">
    <property type="entry name" value="ABC_tran"/>
    <property type="match status" value="1"/>
</dbReference>
<dbReference type="PROSITE" id="PS50893">
    <property type="entry name" value="ABC_TRANSPORTER_2"/>
    <property type="match status" value="1"/>
</dbReference>
<dbReference type="GO" id="GO:0005524">
    <property type="term" value="F:ATP binding"/>
    <property type="evidence" value="ECO:0007669"/>
    <property type="project" value="UniProtKB-KW"/>
</dbReference>
<accession>A0A9D5K091</accession>
<dbReference type="Gene3D" id="3.40.50.300">
    <property type="entry name" value="P-loop containing nucleotide triphosphate hydrolases"/>
    <property type="match status" value="1"/>
</dbReference>
<protein>
    <submittedName>
        <fullName evidence="4">ATP-binding cassette domain-containing protein</fullName>
    </submittedName>
</protein>
<dbReference type="SMART" id="SM00382">
    <property type="entry name" value="AAA"/>
    <property type="match status" value="1"/>
</dbReference>
<dbReference type="Proteomes" id="UP000649604">
    <property type="component" value="Unassembled WGS sequence"/>
</dbReference>
<evidence type="ECO:0000259" key="3">
    <source>
        <dbReference type="PROSITE" id="PS50893"/>
    </source>
</evidence>
<dbReference type="EMBL" id="WJJP01000730">
    <property type="protein sequence ID" value="MBD3327415.1"/>
    <property type="molecule type" value="Genomic_DNA"/>
</dbReference>
<evidence type="ECO:0000313" key="4">
    <source>
        <dbReference type="EMBL" id="MBD3327415.1"/>
    </source>
</evidence>
<dbReference type="InterPro" id="IPR003439">
    <property type="entry name" value="ABC_transporter-like_ATP-bd"/>
</dbReference>